<gene>
    <name evidence="7" type="ORF">SteCoe_24342</name>
</gene>
<keyword evidence="2 5" id="KW-0812">Transmembrane</keyword>
<dbReference type="PANTHER" id="PTHR14255">
    <property type="entry name" value="CEREBLON"/>
    <property type="match status" value="1"/>
</dbReference>
<keyword evidence="6" id="KW-0732">Signal</keyword>
<dbReference type="InterPro" id="IPR002781">
    <property type="entry name" value="TM_pro_TauE-like"/>
</dbReference>
<comment type="caution">
    <text evidence="7">The sequence shown here is derived from an EMBL/GenBank/DDBJ whole genome shotgun (WGS) entry which is preliminary data.</text>
</comment>
<feature type="transmembrane region" description="Helical" evidence="5">
    <location>
        <begin position="272"/>
        <end position="305"/>
    </location>
</feature>
<evidence type="ECO:0000256" key="1">
    <source>
        <dbReference type="ARBA" id="ARBA00004141"/>
    </source>
</evidence>
<feature type="transmembrane region" description="Helical" evidence="5">
    <location>
        <begin position="139"/>
        <end position="157"/>
    </location>
</feature>
<accession>A0A1R2BHR4</accession>
<feature type="transmembrane region" description="Helical" evidence="5">
    <location>
        <begin position="343"/>
        <end position="360"/>
    </location>
</feature>
<feature type="transmembrane region" description="Helical" evidence="5">
    <location>
        <begin position="372"/>
        <end position="397"/>
    </location>
</feature>
<keyword evidence="3 5" id="KW-1133">Transmembrane helix</keyword>
<dbReference type="Pfam" id="PF01925">
    <property type="entry name" value="TauE"/>
    <property type="match status" value="1"/>
</dbReference>
<dbReference type="GO" id="GO:0031464">
    <property type="term" value="C:Cul4A-RING E3 ubiquitin ligase complex"/>
    <property type="evidence" value="ECO:0007669"/>
    <property type="project" value="TreeGrafter"/>
</dbReference>
<protein>
    <recommendedName>
        <fullName evidence="9">Membrane transporter protein</fullName>
    </recommendedName>
</protein>
<feature type="chain" id="PRO_5012932611" description="Membrane transporter protein" evidence="6">
    <location>
        <begin position="22"/>
        <end position="413"/>
    </location>
</feature>
<feature type="transmembrane region" description="Helical" evidence="5">
    <location>
        <begin position="112"/>
        <end position="132"/>
    </location>
</feature>
<evidence type="ECO:0000256" key="6">
    <source>
        <dbReference type="SAM" id="SignalP"/>
    </source>
</evidence>
<feature type="transmembrane region" description="Helical" evidence="5">
    <location>
        <begin position="45"/>
        <end position="71"/>
    </location>
</feature>
<evidence type="ECO:0000256" key="3">
    <source>
        <dbReference type="ARBA" id="ARBA00022989"/>
    </source>
</evidence>
<keyword evidence="4 5" id="KW-0472">Membrane</keyword>
<sequence>MKLWLYFLVLSLILVSGSVDSQGNTLEVETVEVPLSNEIGSYIIIFFITALANSAGIGGGPLTICVLLYLMYYENTHALAVSQATILGGSLVASTIKMSFKHPYKGGPLIDYNLVAFISGCLVAGSSTGSLLTRIAQGWMTLLGLSILLWIISYVTLTKAIELYRKESEAKSQSKELHESLIGQTEPADDSWTPKILIIFSLLLLIIFSMVKGDKEFHSIVGIEQCSSEYFGVIIGYFGIVLLQTAFTAVYISRKTSNSESKPHEFKLEGKVIYILPIVTFITGLLAGSLGIGGGLVLNPILIVYGMLPEVSTASCNVFVFMTSISSFIQFSMAGLIGAKEGFLLFTISVIGSCVGIFGIKKVMDKYKRASLLVFVLGGMLILVGTMIPINLILQIIKNIEEGTFTFALRSIC</sequence>
<feature type="signal peptide" evidence="6">
    <location>
        <begin position="1"/>
        <end position="21"/>
    </location>
</feature>
<evidence type="ECO:0000313" key="8">
    <source>
        <dbReference type="Proteomes" id="UP000187209"/>
    </source>
</evidence>
<evidence type="ECO:0000256" key="5">
    <source>
        <dbReference type="SAM" id="Phobius"/>
    </source>
</evidence>
<feature type="transmembrane region" description="Helical" evidence="5">
    <location>
        <begin position="231"/>
        <end position="252"/>
    </location>
</feature>
<feature type="transmembrane region" description="Helical" evidence="5">
    <location>
        <begin position="192"/>
        <end position="211"/>
    </location>
</feature>
<dbReference type="GO" id="GO:0016020">
    <property type="term" value="C:membrane"/>
    <property type="evidence" value="ECO:0007669"/>
    <property type="project" value="UniProtKB-SubCell"/>
</dbReference>
<dbReference type="EMBL" id="MPUH01000638">
    <property type="protein sequence ID" value="OMJ76316.1"/>
    <property type="molecule type" value="Genomic_DNA"/>
</dbReference>
<dbReference type="Proteomes" id="UP000187209">
    <property type="component" value="Unassembled WGS sequence"/>
</dbReference>
<organism evidence="7 8">
    <name type="scientific">Stentor coeruleus</name>
    <dbReference type="NCBI Taxonomy" id="5963"/>
    <lineage>
        <taxon>Eukaryota</taxon>
        <taxon>Sar</taxon>
        <taxon>Alveolata</taxon>
        <taxon>Ciliophora</taxon>
        <taxon>Postciliodesmatophora</taxon>
        <taxon>Heterotrichea</taxon>
        <taxon>Heterotrichida</taxon>
        <taxon>Stentoridae</taxon>
        <taxon>Stentor</taxon>
    </lineage>
</organism>
<name>A0A1R2BHR4_9CILI</name>
<dbReference type="GO" id="GO:0016567">
    <property type="term" value="P:protein ubiquitination"/>
    <property type="evidence" value="ECO:0007669"/>
    <property type="project" value="TreeGrafter"/>
</dbReference>
<evidence type="ECO:0000256" key="2">
    <source>
        <dbReference type="ARBA" id="ARBA00022692"/>
    </source>
</evidence>
<comment type="subcellular location">
    <subcellularLocation>
        <location evidence="1">Membrane</location>
        <topology evidence="1">Multi-pass membrane protein</topology>
    </subcellularLocation>
</comment>
<evidence type="ECO:0000313" key="7">
    <source>
        <dbReference type="EMBL" id="OMJ76316.1"/>
    </source>
</evidence>
<dbReference type="PANTHER" id="PTHR14255:SF3">
    <property type="entry name" value="SULFITE EXPORTER TAUE_SAFE FAMILY PROTEIN 5-RELATED"/>
    <property type="match status" value="1"/>
</dbReference>
<feature type="transmembrane region" description="Helical" evidence="5">
    <location>
        <begin position="78"/>
        <end position="100"/>
    </location>
</feature>
<reference evidence="7 8" key="1">
    <citation type="submission" date="2016-11" db="EMBL/GenBank/DDBJ databases">
        <title>The macronuclear genome of Stentor coeruleus: a giant cell with tiny introns.</title>
        <authorList>
            <person name="Slabodnick M."/>
            <person name="Ruby J.G."/>
            <person name="Reiff S.B."/>
            <person name="Swart E.C."/>
            <person name="Gosai S."/>
            <person name="Prabakaran S."/>
            <person name="Witkowska E."/>
            <person name="Larue G.E."/>
            <person name="Fisher S."/>
            <person name="Freeman R.M."/>
            <person name="Gunawardena J."/>
            <person name="Chu W."/>
            <person name="Stover N.A."/>
            <person name="Gregory B.D."/>
            <person name="Nowacki M."/>
            <person name="Derisi J."/>
            <person name="Roy S.W."/>
            <person name="Marshall W.F."/>
            <person name="Sood P."/>
        </authorList>
    </citation>
    <scope>NUCLEOTIDE SEQUENCE [LARGE SCALE GENOMIC DNA]</scope>
    <source>
        <strain evidence="7">WM001</strain>
    </source>
</reference>
<proteinExistence type="predicted"/>
<dbReference type="OrthoDB" id="301723at2759"/>
<evidence type="ECO:0008006" key="9">
    <source>
        <dbReference type="Google" id="ProtNLM"/>
    </source>
</evidence>
<dbReference type="AlphaFoldDB" id="A0A1R2BHR4"/>
<keyword evidence="8" id="KW-1185">Reference proteome</keyword>
<evidence type="ECO:0000256" key="4">
    <source>
        <dbReference type="ARBA" id="ARBA00023136"/>
    </source>
</evidence>